<gene>
    <name evidence="6" type="ORF">GCM10010449_32220</name>
</gene>
<evidence type="ECO:0000313" key="6">
    <source>
        <dbReference type="EMBL" id="GAA3106812.1"/>
    </source>
</evidence>
<dbReference type="SMART" id="SM00191">
    <property type="entry name" value="Int_alpha"/>
    <property type="match status" value="4"/>
</dbReference>
<keyword evidence="7" id="KW-1185">Reference proteome</keyword>
<keyword evidence="1 5" id="KW-0732">Signal</keyword>
<protein>
    <submittedName>
        <fullName evidence="6">FG-GAP-like repeat-containing protein</fullName>
    </submittedName>
</protein>
<feature type="chain" id="PRO_5045516637" evidence="5">
    <location>
        <begin position="23"/>
        <end position="467"/>
    </location>
</feature>
<keyword evidence="4" id="KW-0325">Glycoprotein</keyword>
<dbReference type="Gene3D" id="2.130.10.130">
    <property type="entry name" value="Integrin alpha, N-terminal"/>
    <property type="match status" value="3"/>
</dbReference>
<evidence type="ECO:0000256" key="5">
    <source>
        <dbReference type="SAM" id="SignalP"/>
    </source>
</evidence>
<accession>A0ABP6MH63</accession>
<dbReference type="Proteomes" id="UP001501637">
    <property type="component" value="Unassembled WGS sequence"/>
</dbReference>
<evidence type="ECO:0000313" key="7">
    <source>
        <dbReference type="Proteomes" id="UP001501637"/>
    </source>
</evidence>
<dbReference type="InterPro" id="IPR013517">
    <property type="entry name" value="FG-GAP"/>
</dbReference>
<evidence type="ECO:0000256" key="1">
    <source>
        <dbReference type="ARBA" id="ARBA00022729"/>
    </source>
</evidence>
<dbReference type="Pfam" id="PF13517">
    <property type="entry name" value="FG-GAP_3"/>
    <property type="match status" value="1"/>
</dbReference>
<reference evidence="7" key="1">
    <citation type="journal article" date="2019" name="Int. J. Syst. Evol. Microbiol.">
        <title>The Global Catalogue of Microorganisms (GCM) 10K type strain sequencing project: providing services to taxonomists for standard genome sequencing and annotation.</title>
        <authorList>
            <consortium name="The Broad Institute Genomics Platform"/>
            <consortium name="The Broad Institute Genome Sequencing Center for Infectious Disease"/>
            <person name="Wu L."/>
            <person name="Ma J."/>
        </authorList>
    </citation>
    <scope>NUCLEOTIDE SEQUENCE [LARGE SCALE GENOMIC DNA]</scope>
    <source>
        <strain evidence="7">JCM 9092</strain>
    </source>
</reference>
<keyword evidence="2" id="KW-0677">Repeat</keyword>
<dbReference type="InterPro" id="IPR013519">
    <property type="entry name" value="Int_alpha_beta-p"/>
</dbReference>
<dbReference type="EMBL" id="BAAAUG010000046">
    <property type="protein sequence ID" value="GAA3106812.1"/>
    <property type="molecule type" value="Genomic_DNA"/>
</dbReference>
<feature type="signal peptide" evidence="5">
    <location>
        <begin position="1"/>
        <end position="22"/>
    </location>
</feature>
<comment type="caution">
    <text evidence="6">The sequence shown here is derived from an EMBL/GenBank/DDBJ whole genome shotgun (WGS) entry which is preliminary data.</text>
</comment>
<name>A0ABP6MH63_9ACTN</name>
<dbReference type="SUPFAM" id="SSF69318">
    <property type="entry name" value="Integrin alpha N-terminal domain"/>
    <property type="match status" value="2"/>
</dbReference>
<evidence type="ECO:0000256" key="2">
    <source>
        <dbReference type="ARBA" id="ARBA00022737"/>
    </source>
</evidence>
<dbReference type="PANTHER" id="PTHR23221:SF7">
    <property type="entry name" value="PHOSPHATIDYLINOSITOL-GLYCAN-SPECIFIC PHOSPHOLIPASE D"/>
    <property type="match status" value="1"/>
</dbReference>
<dbReference type="Pfam" id="PF01839">
    <property type="entry name" value="FG-GAP"/>
    <property type="match status" value="3"/>
</dbReference>
<dbReference type="PANTHER" id="PTHR23221">
    <property type="entry name" value="GLYCOSYLPHOSPHATIDYLINOSITOL PHOSPHOLIPASE D"/>
    <property type="match status" value="1"/>
</dbReference>
<proteinExistence type="predicted"/>
<dbReference type="InterPro" id="IPR028994">
    <property type="entry name" value="Integrin_alpha_N"/>
</dbReference>
<dbReference type="PROSITE" id="PS51470">
    <property type="entry name" value="FG_GAP"/>
    <property type="match status" value="2"/>
</dbReference>
<organism evidence="6 7">
    <name type="scientific">Streptomyces rectiviolaceus</name>
    <dbReference type="NCBI Taxonomy" id="332591"/>
    <lineage>
        <taxon>Bacteria</taxon>
        <taxon>Bacillati</taxon>
        <taxon>Actinomycetota</taxon>
        <taxon>Actinomycetes</taxon>
        <taxon>Kitasatosporales</taxon>
        <taxon>Streptomycetaceae</taxon>
        <taxon>Streptomyces</taxon>
    </lineage>
</organism>
<evidence type="ECO:0000256" key="3">
    <source>
        <dbReference type="ARBA" id="ARBA00022801"/>
    </source>
</evidence>
<dbReference type="RefSeq" id="WP_344521627.1">
    <property type="nucleotide sequence ID" value="NZ_BAAAUG010000046.1"/>
</dbReference>
<keyword evidence="3" id="KW-0378">Hydrolase</keyword>
<sequence>MRRSLIAAVAVTALATPFAIVATGGSAAAAPVPHRTPVVDFNHDGYADLAVSAGRGTVDGKTGAGYISIVYGSAAGADTAHAEQISRATPGLPGTPEQGAGFGLRTTTGDLDGDGYTDLVVNDEPYDVVLWGSEHGLTGISQLPGESVWDLKAGDFNGDGKGDLVALSQSGLETRFGPFTRDGKPASAKNLDIGDDAPADIIVGDMTGDGADDLVTSHSFEEMQYSSRLWKGGKDGFTGATTPTGKFTVDGVIADVDKDGYGDLVAREVDEVSEMQTLDAGAVRVVYGAASGLSDRTKLINQDTAGVPGVGEQGDEDLGDKGDQFGYSISAGDVTGDGYPDIAVGVPGEDVGSAGNTGAVVLLRGGAGGLTGTGAQAFNQSTADVPGVSEGDDAFGSAVLLSDVNNNNRADLTVGAPTEDGTVKDSGAAWLLRGSQNGLTTTNITSFSPSSLGTAQEGALFGGKLSR</sequence>
<evidence type="ECO:0000256" key="4">
    <source>
        <dbReference type="ARBA" id="ARBA00023180"/>
    </source>
</evidence>